<keyword evidence="3" id="KW-1185">Reference proteome</keyword>
<feature type="compositionally biased region" description="Acidic residues" evidence="1">
    <location>
        <begin position="186"/>
        <end position="199"/>
    </location>
</feature>
<accession>A0A6A6HK66</accession>
<organism evidence="2 3">
    <name type="scientific">Viridothelium virens</name>
    <name type="common">Speckled blister lichen</name>
    <name type="synonym">Trypethelium virens</name>
    <dbReference type="NCBI Taxonomy" id="1048519"/>
    <lineage>
        <taxon>Eukaryota</taxon>
        <taxon>Fungi</taxon>
        <taxon>Dikarya</taxon>
        <taxon>Ascomycota</taxon>
        <taxon>Pezizomycotina</taxon>
        <taxon>Dothideomycetes</taxon>
        <taxon>Dothideomycetes incertae sedis</taxon>
        <taxon>Trypetheliales</taxon>
        <taxon>Trypetheliaceae</taxon>
        <taxon>Viridothelium</taxon>
    </lineage>
</organism>
<feature type="compositionally biased region" description="Acidic residues" evidence="1">
    <location>
        <begin position="120"/>
        <end position="130"/>
    </location>
</feature>
<dbReference type="Proteomes" id="UP000800092">
    <property type="component" value="Unassembled WGS sequence"/>
</dbReference>
<sequence length="256" mass="27184">MPMTWDSHADARLFAAVLKTADVKLNYQALAAEMGPECTPKAIMHRIGGIKARGREGPTAPSKPSTPTPTKPLPTKRKTIDMNVSGTPSKRGRKRGGGTPRGGRAAGANSRNKKQATPVSDDDDDDEEESDFGRPGATSNRNANDDDDDDDDVVALPSGSLVPPRTAPQRVSPRASRAAMNYAEAASDDAESDGEEVEVLEVREEGGGMQGPRRRVKSEVASDDEKGVSGDEEEEFAGAADAQLRMEMGGAEEFAF</sequence>
<evidence type="ECO:0000313" key="3">
    <source>
        <dbReference type="Proteomes" id="UP000800092"/>
    </source>
</evidence>
<dbReference type="OrthoDB" id="5418867at2759"/>
<name>A0A6A6HK66_VIRVR</name>
<proteinExistence type="predicted"/>
<feature type="compositionally biased region" description="Basic and acidic residues" evidence="1">
    <location>
        <begin position="217"/>
        <end position="229"/>
    </location>
</feature>
<reference evidence="2" key="1">
    <citation type="journal article" date="2020" name="Stud. Mycol.">
        <title>101 Dothideomycetes genomes: a test case for predicting lifestyles and emergence of pathogens.</title>
        <authorList>
            <person name="Haridas S."/>
            <person name="Albert R."/>
            <person name="Binder M."/>
            <person name="Bloem J."/>
            <person name="Labutti K."/>
            <person name="Salamov A."/>
            <person name="Andreopoulos B."/>
            <person name="Baker S."/>
            <person name="Barry K."/>
            <person name="Bills G."/>
            <person name="Bluhm B."/>
            <person name="Cannon C."/>
            <person name="Castanera R."/>
            <person name="Culley D."/>
            <person name="Daum C."/>
            <person name="Ezra D."/>
            <person name="Gonzalez J."/>
            <person name="Henrissat B."/>
            <person name="Kuo A."/>
            <person name="Liang C."/>
            <person name="Lipzen A."/>
            <person name="Lutzoni F."/>
            <person name="Magnuson J."/>
            <person name="Mondo S."/>
            <person name="Nolan M."/>
            <person name="Ohm R."/>
            <person name="Pangilinan J."/>
            <person name="Park H.-J."/>
            <person name="Ramirez L."/>
            <person name="Alfaro M."/>
            <person name="Sun H."/>
            <person name="Tritt A."/>
            <person name="Yoshinaga Y."/>
            <person name="Zwiers L.-H."/>
            <person name="Turgeon B."/>
            <person name="Goodwin S."/>
            <person name="Spatafora J."/>
            <person name="Crous P."/>
            <person name="Grigoriev I."/>
        </authorList>
    </citation>
    <scope>NUCLEOTIDE SEQUENCE</scope>
    <source>
        <strain evidence="2">Tuck. ex Michener</strain>
    </source>
</reference>
<gene>
    <name evidence="2" type="ORF">EV356DRAFT_528992</name>
</gene>
<protein>
    <recommendedName>
        <fullName evidence="4">AT hook motif protein</fullName>
    </recommendedName>
</protein>
<feature type="region of interest" description="Disordered" evidence="1">
    <location>
        <begin position="52"/>
        <end position="235"/>
    </location>
</feature>
<dbReference type="AlphaFoldDB" id="A0A6A6HK66"/>
<dbReference type="EMBL" id="ML991775">
    <property type="protein sequence ID" value="KAF2238535.1"/>
    <property type="molecule type" value="Genomic_DNA"/>
</dbReference>
<evidence type="ECO:0000256" key="1">
    <source>
        <dbReference type="SAM" id="MobiDB-lite"/>
    </source>
</evidence>
<evidence type="ECO:0000313" key="2">
    <source>
        <dbReference type="EMBL" id="KAF2238535.1"/>
    </source>
</evidence>
<evidence type="ECO:0008006" key="4">
    <source>
        <dbReference type="Google" id="ProtNLM"/>
    </source>
</evidence>